<comment type="subcellular location">
    <subcellularLocation>
        <location evidence="1">Golgi apparatus</location>
    </subcellularLocation>
</comment>
<dbReference type="PANTHER" id="PTHR31682">
    <property type="entry name" value="UDP-ARABINOSE MUTASE"/>
    <property type="match status" value="1"/>
</dbReference>
<evidence type="ECO:0000256" key="4">
    <source>
        <dbReference type="ARBA" id="ARBA00023316"/>
    </source>
</evidence>
<protein>
    <submittedName>
        <fullName evidence="5">Uncharacterized protein</fullName>
    </submittedName>
</protein>
<dbReference type="EMBL" id="JAGKQM010000018">
    <property type="protein sequence ID" value="KAH0865255.1"/>
    <property type="molecule type" value="Genomic_DNA"/>
</dbReference>
<feature type="non-terminal residue" evidence="5">
    <location>
        <position position="73"/>
    </location>
</feature>
<comment type="similarity">
    <text evidence="2">Belongs to the RGP family.</text>
</comment>
<evidence type="ECO:0000256" key="2">
    <source>
        <dbReference type="ARBA" id="ARBA00008986"/>
    </source>
</evidence>
<comment type="caution">
    <text evidence="5">The sequence shown here is derived from an EMBL/GenBank/DDBJ whole genome shotgun (WGS) entry which is preliminary data.</text>
</comment>
<dbReference type="Proteomes" id="UP000824890">
    <property type="component" value="Unassembled WGS sequence"/>
</dbReference>
<evidence type="ECO:0000256" key="3">
    <source>
        <dbReference type="ARBA" id="ARBA00023034"/>
    </source>
</evidence>
<accession>A0ABQ7YAN9</accession>
<organism evidence="5 6">
    <name type="scientific">Brassica napus</name>
    <name type="common">Rape</name>
    <dbReference type="NCBI Taxonomy" id="3708"/>
    <lineage>
        <taxon>Eukaryota</taxon>
        <taxon>Viridiplantae</taxon>
        <taxon>Streptophyta</taxon>
        <taxon>Embryophyta</taxon>
        <taxon>Tracheophyta</taxon>
        <taxon>Spermatophyta</taxon>
        <taxon>Magnoliopsida</taxon>
        <taxon>eudicotyledons</taxon>
        <taxon>Gunneridae</taxon>
        <taxon>Pentapetalae</taxon>
        <taxon>rosids</taxon>
        <taxon>malvids</taxon>
        <taxon>Brassicales</taxon>
        <taxon>Brassicaceae</taxon>
        <taxon>Brassiceae</taxon>
        <taxon>Brassica</taxon>
    </lineage>
</organism>
<keyword evidence="3" id="KW-0333">Golgi apparatus</keyword>
<keyword evidence="6" id="KW-1185">Reference proteome</keyword>
<gene>
    <name evidence="5" type="ORF">HID58_082466</name>
</gene>
<evidence type="ECO:0000313" key="6">
    <source>
        <dbReference type="Proteomes" id="UP000824890"/>
    </source>
</evidence>
<evidence type="ECO:0000313" key="5">
    <source>
        <dbReference type="EMBL" id="KAH0865255.1"/>
    </source>
</evidence>
<keyword evidence="4" id="KW-0961">Cell wall biogenesis/degradation</keyword>
<reference evidence="5 6" key="1">
    <citation type="submission" date="2021-05" db="EMBL/GenBank/DDBJ databases">
        <title>Genome Assembly of Synthetic Allotetraploid Brassica napus Reveals Homoeologous Exchanges between Subgenomes.</title>
        <authorList>
            <person name="Davis J.T."/>
        </authorList>
    </citation>
    <scope>NUCLEOTIDE SEQUENCE [LARGE SCALE GENOMIC DNA]</scope>
    <source>
        <strain evidence="6">cv. Da-Ae</strain>
        <tissue evidence="5">Seedling</tissue>
    </source>
</reference>
<sequence>MYFGLMGDGQPVANVEFCFNGGKSHEYKGIFWQEDIIPFFQNVKLSKEATIVQQCYIEFSKNVTSPLVFVLIF</sequence>
<dbReference type="InterPro" id="IPR037595">
    <property type="entry name" value="RGP_fam"/>
</dbReference>
<evidence type="ECO:0000256" key="1">
    <source>
        <dbReference type="ARBA" id="ARBA00004555"/>
    </source>
</evidence>
<name>A0ABQ7YAN9_BRANA</name>
<dbReference type="PANTHER" id="PTHR31682:SF24">
    <property type="entry name" value="UDP-ARABINOPYRANOSE MUTASE 2"/>
    <property type="match status" value="1"/>
</dbReference>
<dbReference type="Pfam" id="PF03214">
    <property type="entry name" value="RGP"/>
    <property type="match status" value="1"/>
</dbReference>
<proteinExistence type="inferred from homology"/>